<protein>
    <submittedName>
        <fullName evidence="2">Anti-sigma B factor RsbT</fullName>
    </submittedName>
</protein>
<reference evidence="2 3" key="1">
    <citation type="submission" date="2015-08" db="EMBL/GenBank/DDBJ databases">
        <authorList>
            <person name="Babu N.S."/>
            <person name="Beckwith C.J."/>
            <person name="Beseler K.G."/>
            <person name="Brison A."/>
            <person name="Carone J.V."/>
            <person name="Caskin T.P."/>
            <person name="Diamond M."/>
            <person name="Durham M.E."/>
            <person name="Foxe J.M."/>
            <person name="Go M."/>
            <person name="Henderson B.A."/>
            <person name="Jones I.B."/>
            <person name="McGettigan J.A."/>
            <person name="Micheletti S.J."/>
            <person name="Nasrallah M.E."/>
            <person name="Ortiz D."/>
            <person name="Piller C.R."/>
            <person name="Privatt S.R."/>
            <person name="Schneider S.L."/>
            <person name="Sharp S."/>
            <person name="Smith T.C."/>
            <person name="Stanton J.D."/>
            <person name="Ullery H.E."/>
            <person name="Wilson R.J."/>
            <person name="Serrano M.G."/>
            <person name="Buck G."/>
            <person name="Lee V."/>
            <person name="Wang Y."/>
            <person name="Carvalho R."/>
            <person name="Voegtly L."/>
            <person name="Shi R."/>
            <person name="Duckworth R."/>
            <person name="Johnson A."/>
            <person name="Loviza R."/>
            <person name="Walstead R."/>
            <person name="Shah Z."/>
            <person name="Kiflezghi M."/>
            <person name="Wade K."/>
            <person name="Ball S.L."/>
            <person name="Bradley K.W."/>
            <person name="Asai D.J."/>
            <person name="Bowman C.A."/>
            <person name="Russell D.A."/>
            <person name="Pope W.H."/>
            <person name="Jacobs-Sera D."/>
            <person name="Hendrix R.W."/>
            <person name="Hatfull G.F."/>
        </authorList>
    </citation>
    <scope>NUCLEOTIDE SEQUENCE [LARGE SCALE GENOMIC DNA]</scope>
    <source>
        <strain evidence="2 3">DSM 27648</strain>
    </source>
</reference>
<proteinExistence type="predicted"/>
<dbReference type="EMBL" id="CP012333">
    <property type="protein sequence ID" value="AKU99311.1"/>
    <property type="molecule type" value="Genomic_DNA"/>
</dbReference>
<dbReference type="PATRIC" id="fig|1391654.3.peg.6067"/>
<evidence type="ECO:0000313" key="3">
    <source>
        <dbReference type="Proteomes" id="UP000064967"/>
    </source>
</evidence>
<dbReference type="STRING" id="1391654.AKJ09_05975"/>
<dbReference type="InterPro" id="IPR003594">
    <property type="entry name" value="HATPase_dom"/>
</dbReference>
<evidence type="ECO:0000313" key="2">
    <source>
        <dbReference type="EMBL" id="AKU99311.1"/>
    </source>
</evidence>
<dbReference type="KEGG" id="llu:AKJ09_05975"/>
<name>A0A0K1Q111_9BACT</name>
<dbReference type="AlphaFoldDB" id="A0A0K1Q111"/>
<feature type="domain" description="Histidine kinase/HSP90-like ATPase" evidence="1">
    <location>
        <begin position="68"/>
        <end position="167"/>
    </location>
</feature>
<gene>
    <name evidence="2" type="ORF">AKJ09_05975</name>
</gene>
<dbReference type="SUPFAM" id="SSF55874">
    <property type="entry name" value="ATPase domain of HSP90 chaperone/DNA topoisomerase II/histidine kinase"/>
    <property type="match status" value="1"/>
</dbReference>
<keyword evidence="3" id="KW-1185">Reference proteome</keyword>
<dbReference type="CDD" id="cd16934">
    <property type="entry name" value="HATPase_RsbT-like"/>
    <property type="match status" value="1"/>
</dbReference>
<dbReference type="SMART" id="SM00387">
    <property type="entry name" value="HATPase_c"/>
    <property type="match status" value="1"/>
</dbReference>
<dbReference type="Gene3D" id="3.30.565.10">
    <property type="entry name" value="Histidine kinase-like ATPase, C-terminal domain"/>
    <property type="match status" value="1"/>
</dbReference>
<sequence length="168" mass="18649">MARAWREWVRFIAASADSREFYSHEHGSLMSAPVTGLELELPIVTEDDIVRARTRGREMCRTLGFAEINQVKIATAISELARNIFHYAKTGEIILRIISTPKRGIEVVARDRGPGIPDIKLVLSGNYKSRTGMGKGLLGARRLVDHFEVVSAPGQGTTVTLRKYADAR</sequence>
<organism evidence="2 3">
    <name type="scientific">Labilithrix luteola</name>
    <dbReference type="NCBI Taxonomy" id="1391654"/>
    <lineage>
        <taxon>Bacteria</taxon>
        <taxon>Pseudomonadati</taxon>
        <taxon>Myxococcota</taxon>
        <taxon>Polyangia</taxon>
        <taxon>Polyangiales</taxon>
        <taxon>Labilitrichaceae</taxon>
        <taxon>Labilithrix</taxon>
    </lineage>
</organism>
<evidence type="ECO:0000259" key="1">
    <source>
        <dbReference type="SMART" id="SM00387"/>
    </source>
</evidence>
<dbReference type="InterPro" id="IPR036890">
    <property type="entry name" value="HATPase_C_sf"/>
</dbReference>
<dbReference type="Pfam" id="PF02518">
    <property type="entry name" value="HATPase_c"/>
    <property type="match status" value="1"/>
</dbReference>
<accession>A0A0K1Q111</accession>
<dbReference type="Proteomes" id="UP000064967">
    <property type="component" value="Chromosome"/>
</dbReference>